<evidence type="ECO:0000313" key="1">
    <source>
        <dbReference type="EMBL" id="KAF0743374.1"/>
    </source>
</evidence>
<evidence type="ECO:0000313" key="2">
    <source>
        <dbReference type="Proteomes" id="UP000481153"/>
    </source>
</evidence>
<reference evidence="1 2" key="1">
    <citation type="submission" date="2019-07" db="EMBL/GenBank/DDBJ databases">
        <title>Genomics analysis of Aphanomyces spp. identifies a new class of oomycete effector associated with host adaptation.</title>
        <authorList>
            <person name="Gaulin E."/>
        </authorList>
    </citation>
    <scope>NUCLEOTIDE SEQUENCE [LARGE SCALE GENOMIC DNA]</scope>
    <source>
        <strain evidence="1 2">ATCC 201684</strain>
    </source>
</reference>
<name>A0A6G0XSJ9_9STRA</name>
<proteinExistence type="predicted"/>
<accession>A0A6G0XSJ9</accession>
<keyword evidence="2" id="KW-1185">Reference proteome</keyword>
<dbReference type="Proteomes" id="UP000481153">
    <property type="component" value="Unassembled WGS sequence"/>
</dbReference>
<dbReference type="AlphaFoldDB" id="A0A6G0XSJ9"/>
<gene>
    <name evidence="1" type="ORF">Ae201684_001849</name>
</gene>
<dbReference type="VEuPathDB" id="FungiDB:AeMF1_000701"/>
<dbReference type="EMBL" id="VJMJ01000017">
    <property type="protein sequence ID" value="KAF0743374.1"/>
    <property type="molecule type" value="Genomic_DNA"/>
</dbReference>
<comment type="caution">
    <text evidence="1">The sequence shown here is derived from an EMBL/GenBank/DDBJ whole genome shotgun (WGS) entry which is preliminary data.</text>
</comment>
<protein>
    <submittedName>
        <fullName evidence="1">Uncharacterized protein</fullName>
    </submittedName>
</protein>
<organism evidence="1 2">
    <name type="scientific">Aphanomyces euteiches</name>
    <dbReference type="NCBI Taxonomy" id="100861"/>
    <lineage>
        <taxon>Eukaryota</taxon>
        <taxon>Sar</taxon>
        <taxon>Stramenopiles</taxon>
        <taxon>Oomycota</taxon>
        <taxon>Saprolegniomycetes</taxon>
        <taxon>Saprolegniales</taxon>
        <taxon>Verrucalvaceae</taxon>
        <taxon>Aphanomyces</taxon>
    </lineage>
</organism>
<sequence length="171" mass="18302">MQNGLDRMERAMDFFGGGTYARKTTPLTRATTAKLIIVDAEDLDGVGVGTIVVDPPAVAEVVEGAAVVPPAVGEVVEGVAVIVVVGGDDVGAMMLQKLIKLVAVLYKFSLEVTLQFPSMLVVLVVNAIQSAELQKAFVNALFVKAADWTTEYHRLLQLMERALAHCCVSWT</sequence>